<gene>
    <name evidence="2" type="ORF">NB231_12711</name>
</gene>
<organism evidence="2 3">
    <name type="scientific">Nitrococcus mobilis Nb-231</name>
    <dbReference type="NCBI Taxonomy" id="314278"/>
    <lineage>
        <taxon>Bacteria</taxon>
        <taxon>Pseudomonadati</taxon>
        <taxon>Pseudomonadota</taxon>
        <taxon>Gammaproteobacteria</taxon>
        <taxon>Chromatiales</taxon>
        <taxon>Ectothiorhodospiraceae</taxon>
        <taxon>Nitrococcus</taxon>
    </lineage>
</organism>
<name>A4BU77_9GAMM</name>
<dbReference type="InterPro" id="IPR013430">
    <property type="entry name" value="Toxin_antidote_HigA"/>
</dbReference>
<evidence type="ECO:0000313" key="3">
    <source>
        <dbReference type="Proteomes" id="UP000003374"/>
    </source>
</evidence>
<evidence type="ECO:0000313" key="2">
    <source>
        <dbReference type="EMBL" id="EAR20751.1"/>
    </source>
</evidence>
<reference evidence="2 3" key="1">
    <citation type="submission" date="2006-02" db="EMBL/GenBank/DDBJ databases">
        <authorList>
            <person name="Waterbury J."/>
            <person name="Ferriera S."/>
            <person name="Johnson J."/>
            <person name="Kravitz S."/>
            <person name="Halpern A."/>
            <person name="Remington K."/>
            <person name="Beeson K."/>
            <person name="Tran B."/>
            <person name="Rogers Y.-H."/>
            <person name="Friedman R."/>
            <person name="Venter J.C."/>
        </authorList>
    </citation>
    <scope>NUCLEOTIDE SEQUENCE [LARGE SCALE GENOMIC DNA]</scope>
    <source>
        <strain evidence="2 3">Nb-231</strain>
    </source>
</reference>
<keyword evidence="1" id="KW-0238">DNA-binding</keyword>
<sequence>MMSIRIEDLEETDFTDVVEAGGEPIAPTSPGDILHHEFLEPLDINVNAPAHELYVTTDTALRLARYFETTPQLWLGLQEQYDLEIARPKRDEQIEQETAPQIAAH</sequence>
<dbReference type="GO" id="GO:0003677">
    <property type="term" value="F:DNA binding"/>
    <property type="evidence" value="ECO:0007669"/>
    <property type="project" value="UniProtKB-KW"/>
</dbReference>
<comment type="caution">
    <text evidence="2">The sequence shown here is derived from an EMBL/GenBank/DDBJ whole genome shotgun (WGS) entry which is preliminary data.</text>
</comment>
<dbReference type="AlphaFoldDB" id="A4BU77"/>
<dbReference type="Gene3D" id="1.10.260.40">
    <property type="entry name" value="lambda repressor-like DNA-binding domains"/>
    <property type="match status" value="1"/>
</dbReference>
<dbReference type="SUPFAM" id="SSF47413">
    <property type="entry name" value="lambda repressor-like DNA-binding domains"/>
    <property type="match status" value="1"/>
</dbReference>
<evidence type="ECO:0000256" key="1">
    <source>
        <dbReference type="ARBA" id="ARBA00023125"/>
    </source>
</evidence>
<dbReference type="PANTHER" id="PTHR36924:SF1">
    <property type="entry name" value="ANTITOXIN HIGA-1"/>
    <property type="match status" value="1"/>
</dbReference>
<proteinExistence type="predicted"/>
<dbReference type="EMBL" id="AAOF01000017">
    <property type="protein sequence ID" value="EAR20751.1"/>
    <property type="molecule type" value="Genomic_DNA"/>
</dbReference>
<dbReference type="RefSeq" id="WP_005003180.1">
    <property type="nucleotide sequence ID" value="NZ_CH672427.1"/>
</dbReference>
<keyword evidence="3" id="KW-1185">Reference proteome</keyword>
<accession>A4BU77</accession>
<dbReference type="InterPro" id="IPR010982">
    <property type="entry name" value="Lambda_DNA-bd_dom_sf"/>
</dbReference>
<dbReference type="STRING" id="314278.NB231_12711"/>
<dbReference type="Proteomes" id="UP000003374">
    <property type="component" value="Unassembled WGS sequence"/>
</dbReference>
<protein>
    <submittedName>
        <fullName evidence="2">Helix-turn-helix motif</fullName>
    </submittedName>
</protein>
<dbReference type="eggNOG" id="COG3093">
    <property type="taxonomic scope" value="Bacteria"/>
</dbReference>
<dbReference type="HOGENOM" id="CLU_140230_5_0_6"/>
<dbReference type="PANTHER" id="PTHR36924">
    <property type="entry name" value="ANTITOXIN HIGA-1"/>
    <property type="match status" value="1"/>
</dbReference>